<protein>
    <recommendedName>
        <fullName evidence="2">DUF2235 domain-containing protein</fullName>
    </recommendedName>
</protein>
<reference evidence="1" key="1">
    <citation type="submission" date="2021-01" db="EMBL/GenBank/DDBJ databases">
        <authorList>
            <person name="Corre E."/>
            <person name="Pelletier E."/>
            <person name="Niang G."/>
            <person name="Scheremetjew M."/>
            <person name="Finn R."/>
            <person name="Kale V."/>
            <person name="Holt S."/>
            <person name="Cochrane G."/>
            <person name="Meng A."/>
            <person name="Brown T."/>
            <person name="Cohen L."/>
        </authorList>
    </citation>
    <scope>NUCLEOTIDE SEQUENCE</scope>
    <source>
        <strain evidence="1">308</strain>
    </source>
</reference>
<dbReference type="AlphaFoldDB" id="A0A7S1BU59"/>
<accession>A0A7S1BU59</accession>
<evidence type="ECO:0008006" key="2">
    <source>
        <dbReference type="Google" id="ProtNLM"/>
    </source>
</evidence>
<proteinExistence type="predicted"/>
<evidence type="ECO:0000313" key="1">
    <source>
        <dbReference type="EMBL" id="CAD8898114.1"/>
    </source>
</evidence>
<organism evidence="1">
    <name type="scientific">Corethron hystrix</name>
    <dbReference type="NCBI Taxonomy" id="216773"/>
    <lineage>
        <taxon>Eukaryota</taxon>
        <taxon>Sar</taxon>
        <taxon>Stramenopiles</taxon>
        <taxon>Ochrophyta</taxon>
        <taxon>Bacillariophyta</taxon>
        <taxon>Coscinodiscophyceae</taxon>
        <taxon>Corethrophycidae</taxon>
        <taxon>Corethrales</taxon>
        <taxon>Corethraceae</taxon>
        <taxon>Corethron</taxon>
    </lineage>
</organism>
<name>A0A7S1BU59_9STRA</name>
<sequence length="330" mass="35955">MVTEEILIVFFEGTSNVLKPCTTQIGIFAAACRAVDVSDSPIGIRRGPFKIAFDGCGVNSLTGVLFASGLTAQCRAARERVREILARDKSCTVRVVAVGLSRGGIACIRLGLDLAAAEFAERTSVVLLLYDPVAGDAVSTGFPFTGMGAKDLRSCTNLKRVLALYPHEPLPDIAMHAPTLVAYPPSCEVEEDVTLGCHQGALFRTHEKAFEASASNLSFRRIADFLEEEGIELGFGSAWYEVSHADCLSICRAALRQNHPTTRILHDGMGLRRKIVRHGIPLVSDTQTRWFLNRQHEQLERKIGNSTMSPSGDVPQTMYMLAIEPSQGCF</sequence>
<gene>
    <name evidence="1" type="ORF">CHYS00102_LOCUS25328</name>
</gene>
<dbReference type="EMBL" id="HBFR01034700">
    <property type="protein sequence ID" value="CAD8898114.1"/>
    <property type="molecule type" value="Transcribed_RNA"/>
</dbReference>